<dbReference type="PROSITE" id="PS51189">
    <property type="entry name" value="FAT"/>
    <property type="match status" value="1"/>
</dbReference>
<keyword evidence="19" id="KW-1185">Reference proteome</keyword>
<comment type="function">
    <text evidence="13">Serine/threonine protein kinase which activates checkpoint signaling upon genotoxic stresses such as ionizing radiation (IR), ultraviolet light (UV), or DNA replication stalling, thereby acting as a DNA damage sensor. Recognizes the substrate consensus sequence [ST]-Q. Phosphorylates histone H2A to form H2AS128ph (gamma-H2A) at sites of DNA damage, involved in the regulation of DNA damage response mechanism. Required for the control of telomere length and genome stability.</text>
</comment>
<evidence type="ECO:0000256" key="1">
    <source>
        <dbReference type="ARBA" id="ARBA00004123"/>
    </source>
</evidence>
<dbReference type="eggNOG" id="KOG0890">
    <property type="taxonomic scope" value="Eukaryota"/>
</dbReference>
<dbReference type="Pfam" id="PF02260">
    <property type="entry name" value="FATC"/>
    <property type="match status" value="1"/>
</dbReference>
<organism evidence="18 19">
    <name type="scientific">Pyronema omphalodes (strain CBS 100304)</name>
    <name type="common">Pyronema confluens</name>
    <dbReference type="NCBI Taxonomy" id="1076935"/>
    <lineage>
        <taxon>Eukaryota</taxon>
        <taxon>Fungi</taxon>
        <taxon>Dikarya</taxon>
        <taxon>Ascomycota</taxon>
        <taxon>Pezizomycotina</taxon>
        <taxon>Pezizomycetes</taxon>
        <taxon>Pezizales</taxon>
        <taxon>Pyronemataceae</taxon>
        <taxon>Pyronema</taxon>
    </lineage>
</organism>
<evidence type="ECO:0000256" key="7">
    <source>
        <dbReference type="ARBA" id="ARBA00022741"/>
    </source>
</evidence>
<keyword evidence="10" id="KW-0067">ATP-binding</keyword>
<dbReference type="OMA" id="SMYIGWC"/>
<dbReference type="SMART" id="SM00802">
    <property type="entry name" value="UME"/>
    <property type="match status" value="1"/>
</dbReference>
<keyword evidence="6" id="KW-0808">Transferase</keyword>
<evidence type="ECO:0000256" key="10">
    <source>
        <dbReference type="ARBA" id="ARBA00022840"/>
    </source>
</evidence>
<feature type="domain" description="FAT" evidence="16">
    <location>
        <begin position="1486"/>
        <end position="2056"/>
    </location>
</feature>
<accession>U4LTC9</accession>
<dbReference type="FunFam" id="1.10.1070.11:FF:000031">
    <property type="entry name" value="Phosphatidyl inositol 3-kinase"/>
    <property type="match status" value="1"/>
</dbReference>
<keyword evidence="12" id="KW-0539">Nucleus</keyword>
<feature type="region of interest" description="Disordered" evidence="14">
    <location>
        <begin position="1"/>
        <end position="44"/>
    </location>
</feature>
<dbReference type="SMART" id="SM00146">
    <property type="entry name" value="PI3Kc"/>
    <property type="match status" value="1"/>
</dbReference>
<dbReference type="GO" id="GO:0006281">
    <property type="term" value="P:DNA repair"/>
    <property type="evidence" value="ECO:0007669"/>
    <property type="project" value="UniProtKB-KW"/>
</dbReference>
<dbReference type="EC" id="2.7.11.1" evidence="4"/>
<evidence type="ECO:0000313" key="19">
    <source>
        <dbReference type="Proteomes" id="UP000018144"/>
    </source>
</evidence>
<dbReference type="GO" id="GO:0000077">
    <property type="term" value="P:DNA damage checkpoint signaling"/>
    <property type="evidence" value="ECO:0007669"/>
    <property type="project" value="TreeGrafter"/>
</dbReference>
<dbReference type="InterPro" id="IPR003151">
    <property type="entry name" value="PIK-rel_kinase_FAT"/>
</dbReference>
<dbReference type="InterPro" id="IPR011009">
    <property type="entry name" value="Kinase-like_dom_sf"/>
</dbReference>
<evidence type="ECO:0000259" key="16">
    <source>
        <dbReference type="PROSITE" id="PS51189"/>
    </source>
</evidence>
<dbReference type="STRING" id="1076935.U4LTC9"/>
<dbReference type="PROSITE" id="PS50290">
    <property type="entry name" value="PI3_4_KINASE_3"/>
    <property type="match status" value="1"/>
</dbReference>
<dbReference type="InterPro" id="IPR050517">
    <property type="entry name" value="DDR_Repair_Kinase"/>
</dbReference>
<dbReference type="InterPro" id="IPR012993">
    <property type="entry name" value="UME"/>
</dbReference>
<evidence type="ECO:0000256" key="11">
    <source>
        <dbReference type="ARBA" id="ARBA00023204"/>
    </source>
</evidence>
<dbReference type="GO" id="GO:0000723">
    <property type="term" value="P:telomere maintenance"/>
    <property type="evidence" value="ECO:0007669"/>
    <property type="project" value="TreeGrafter"/>
</dbReference>
<keyword evidence="5" id="KW-0723">Serine/threonine-protein kinase</keyword>
<evidence type="ECO:0000256" key="6">
    <source>
        <dbReference type="ARBA" id="ARBA00022679"/>
    </source>
</evidence>
<dbReference type="InterPro" id="IPR003152">
    <property type="entry name" value="FATC_dom"/>
</dbReference>
<dbReference type="SUPFAM" id="SSF48371">
    <property type="entry name" value="ARM repeat"/>
    <property type="match status" value="1"/>
</dbReference>
<dbReference type="Pfam" id="PF00454">
    <property type="entry name" value="PI3_PI4_kinase"/>
    <property type="match status" value="1"/>
</dbReference>
<dbReference type="PROSITE" id="PS51190">
    <property type="entry name" value="FATC"/>
    <property type="match status" value="1"/>
</dbReference>
<feature type="compositionally biased region" description="Polar residues" evidence="14">
    <location>
        <begin position="29"/>
        <end position="44"/>
    </location>
</feature>
<gene>
    <name evidence="18" type="ORF">PCON_13611</name>
</gene>
<dbReference type="OrthoDB" id="381190at2759"/>
<evidence type="ECO:0000256" key="4">
    <source>
        <dbReference type="ARBA" id="ARBA00012513"/>
    </source>
</evidence>
<dbReference type="GO" id="GO:0005694">
    <property type="term" value="C:chromosome"/>
    <property type="evidence" value="ECO:0007669"/>
    <property type="project" value="TreeGrafter"/>
</dbReference>
<dbReference type="GO" id="GO:0005634">
    <property type="term" value="C:nucleus"/>
    <property type="evidence" value="ECO:0007669"/>
    <property type="project" value="UniProtKB-SubCell"/>
</dbReference>
<dbReference type="EMBL" id="HF935907">
    <property type="protein sequence ID" value="CCX32760.1"/>
    <property type="molecule type" value="Genomic_DNA"/>
</dbReference>
<dbReference type="Pfam" id="PF23593">
    <property type="entry name" value="HEAT_ATR"/>
    <property type="match status" value="1"/>
</dbReference>
<comment type="subcellular location">
    <subcellularLocation>
        <location evidence="1">Nucleus</location>
    </subcellularLocation>
</comment>
<keyword evidence="7" id="KW-0547">Nucleotide-binding</keyword>
<dbReference type="GO" id="GO:0005524">
    <property type="term" value="F:ATP binding"/>
    <property type="evidence" value="ECO:0007669"/>
    <property type="project" value="UniProtKB-KW"/>
</dbReference>
<evidence type="ECO:0000256" key="2">
    <source>
        <dbReference type="ARBA" id="ARBA00010769"/>
    </source>
</evidence>
<keyword evidence="9 18" id="KW-0418">Kinase</keyword>
<reference evidence="18 19" key="1">
    <citation type="journal article" date="2013" name="PLoS Genet.">
        <title>The genome and development-dependent transcriptomes of Pyronema confluens: a window into fungal evolution.</title>
        <authorList>
            <person name="Traeger S."/>
            <person name="Altegoer F."/>
            <person name="Freitag M."/>
            <person name="Gabaldon T."/>
            <person name="Kempken F."/>
            <person name="Kumar A."/>
            <person name="Marcet-Houben M."/>
            <person name="Poggeler S."/>
            <person name="Stajich J.E."/>
            <person name="Nowrousian M."/>
        </authorList>
    </citation>
    <scope>NUCLEOTIDE SEQUENCE [LARGE SCALE GENOMIC DNA]</scope>
    <source>
        <strain evidence="19">CBS 100304</strain>
        <tissue evidence="18">Vegetative mycelium</tissue>
    </source>
</reference>
<protein>
    <recommendedName>
        <fullName evidence="4">non-specific serine/threonine protein kinase</fullName>
        <ecNumber evidence="4">2.7.11.1</ecNumber>
    </recommendedName>
</protein>
<dbReference type="CDD" id="cd00892">
    <property type="entry name" value="PIKKc_ATR"/>
    <property type="match status" value="1"/>
</dbReference>
<dbReference type="PANTHER" id="PTHR11139">
    <property type="entry name" value="ATAXIA TELANGIECTASIA MUTATED ATM -RELATED"/>
    <property type="match status" value="1"/>
</dbReference>
<dbReference type="InterPro" id="IPR057564">
    <property type="entry name" value="HEAT_ATR"/>
</dbReference>
<evidence type="ECO:0000256" key="5">
    <source>
        <dbReference type="ARBA" id="ARBA00022527"/>
    </source>
</evidence>
<dbReference type="InterPro" id="IPR056802">
    <property type="entry name" value="ATR-like_M-HEAT"/>
</dbReference>
<evidence type="ECO:0000313" key="18">
    <source>
        <dbReference type="EMBL" id="CCX32760.1"/>
    </source>
</evidence>
<dbReference type="Pfam" id="PF02259">
    <property type="entry name" value="FAT"/>
    <property type="match status" value="1"/>
</dbReference>
<dbReference type="InterPro" id="IPR036940">
    <property type="entry name" value="PI3/4_kinase_cat_sf"/>
</dbReference>
<evidence type="ECO:0000259" key="17">
    <source>
        <dbReference type="PROSITE" id="PS51190"/>
    </source>
</evidence>
<dbReference type="Pfam" id="PF25030">
    <property type="entry name" value="M-HEAT_ATR"/>
    <property type="match status" value="1"/>
</dbReference>
<dbReference type="Pfam" id="PF08064">
    <property type="entry name" value="UME"/>
    <property type="match status" value="1"/>
</dbReference>
<keyword evidence="8" id="KW-0227">DNA damage</keyword>
<keyword evidence="11" id="KW-0234">DNA repair</keyword>
<evidence type="ECO:0000256" key="3">
    <source>
        <dbReference type="ARBA" id="ARBA00011370"/>
    </source>
</evidence>
<dbReference type="PANTHER" id="PTHR11139:SF125">
    <property type="entry name" value="SERINE_THREONINE-PROTEIN KINASE MEC1"/>
    <property type="match status" value="1"/>
</dbReference>
<sequence>MSSAMPSRQKTGSFSKGTMRPPPAPNAPRSFTQQRSQYPQSQAIPPSSIATIVQNYSKAGEGQAGLPNKDAFQQLLAEILGPEESGGFDEDISTNYKVIQVVTSAGLSTLFQDDPFAKTEDQMLQASNSLLVIKLMIQRTPAVLFCPPPTENSQTDHLLLYLWLMPRLFPLLGHPKTQALVLEFLETIEAMFFAVSNLQQYWLHLNTMVAYCRACSNCLTSTLQTSSSVKDTFNKTFKLELPPPEFAINPSILKDVTSFDPRNIRFTLNTVEHVSLLGVHLFSLLARILTSRRNSPRFKAIDDNFTFTQYGVSKIWSAMRKWDSLPIMREKTPAIYMVILSALDTALQRMSALEYNVKYDGLYLFSINCVIDTLKRAVDQMNQPAELAVAGIVLSLLAVFPQSPLVQELLKDKMFPTASVIVSNEQYWKLLCSDMQIVICRLILQIAEDETIIQKTRTAFDAINGGEWTCTDQNLSKKLTDLPALEHCHWLYEGMKGPRKRQKLDILPEGLKESLICKAYSLLGGQNASDLAGLSQVASTGFERLSEKERRDAVHTIGLLACAMSGDLERKRFRNEYVYKCNYCDSDLPWVKRERQYATDGSDLELLKTLEALYKLDSFTESSEIRALGVASLKRITNHTLTTTHLNLDHSKLGQWNMSLLGSRRRELRIAAGRAIPSFLTFTHDKKILERNRHIIIENLKILTDSQDMVVQETCVLAWGQIGRVFTDHELNIALLTLVDHLGHPNELVIGASWNELNHIVTAHETQAKKLLTPFWRSISVMAIKKLQSRPQIAQTLAAFVDMKLPELLISTQAYTLPYLVLAGKTDVISKIGKAHNPPKTIQLVLFDNLGAILPVLLTQDVPNVEKHTIHLLESASAEFSAASLSELTKSYSLDVAVELLKLHGEVDENNLAQKELTEKALRIFTKLAYKLPENQKVKNAKGELDYLALFFQNHVLGVCTLLNRVLKDTRKSADADKIRCLKAIQAMSNIAAPYIISALPQICAYAQSALENEALNTEALKAWAALVRNLKNEEVVPLLSQTYSIVLRFWPVFDDEAKKVAMNMTSTMFTSRRELMKESVGMIPSLESIPQFANIEKRLKTWRQSMTPTERLHQLATRCGHENVVVVEYALIELRQCIQANQDFIYASAGSHKPTETIPELVRCLLDVIVTFKDPNISARPRIERLCAECLGLIGAVNPNVVEAPRVTEDMTVLYNFDNFANAEESAEFAMFFLEKIVVKQFLSATDTKSQGFMAWCAQDLLDFCQNTARQLKVIHHKTDQRPPQTKAQKRWDALEPAAREALMPFLDSKYSLIGEITRYTIKYPLFRRGIRYDRWLIAILTELLCKPVGDNAARIFGACLRICTGQDISISKFLFPVAVLHVAISGSDKDREEITTEFLAILNFETNENDDIDTIDTLRECVETIFSVVDHMTKWLAEKRQDLVRTKNQQARQQNRHYSVEEDDGVDPSIRRVKTILEALPPGLMAQRSLEHNSYARSLLYWEQHIRQASETMKEKDLEPLYEKLQHIYTHIDEPDGMFGISAKLPTLDIEQQILEHRKAGKWTAVQSWYELLLDKKPDDVEVQTNLISSLRDSGKFEALLHQVDGLMSRSPESHTRLLPFAVEASWVSENWDALDKYLSTSDERTDSLYDIRMGYALSELRKHNMEAFRMRLDSAREGVVKMMTESVTGNIRQCHHLLVQLHALSEVQSISEALQQQPFDKEQLGRTLSSRLDIMGTYSTDKQYVLAARRAAFQLSGSDMTDEILDAWLSSAKLARKDHNIQQAYNAVHHASILNQPLATSEHAKILWLENQKKNAIRNITSVISIQEKLIEKAALLAGDLERAKPPKAQYLQVAKAKLLLARWLEASGQAATKDLLDKFKDASNWFQRWEQGHYYLGRHYNKLYEAEKLIPPNKQSQPFLYGEHAKLIVQNYLRALAFGVKYIFQTMPRLLTVWLDFGAELGKDVDPACGAEEFRHKIPRERVKQLNGLHLSVDKYVDLLGAWMFYTAMPQLMSRIIHPHEKVYSHIQAIIIKVLVTYPQQTMWYLMAASRSTSKDRSQRGQRVLTHFREHLPKSNRGNTNGLDTKSLINEARKLADELITLCNRAIESRNPHLSLKKDFGFRHDLAPCQLVMPTQAVLTVTIPLPGEALDKHPATAFSANPPTIRRFLDDVYVMSSLMKPRKITIEGSDGRLYSFLCKPKDDLRKDMRLMEFNNMVNRFFKRDAESSKRNLYIRTYAVTPLNEECGLIEWVNNVQPLREILLHYYRQKNIEVNYGLIRIMLDEACGGDPKNPKPKQPKVFTEKLLGQFPPVLYKWFLEMFSDPSAWFSSRLKYTRTCAVMSMVGTVLGLGDRHGENILFDARCGDILHVDFNCLFDKGLGFEKPERVPFRLTHNMVDAFGVTGYEGVYRKACESAMRLLRHNEETMMTVLEAFIHDPTLDMVKKAGKNSKPKAPDIQKPPETPKEIMENILGKLKGRWENDTVPLSIEGHVEVLIKKATDPDCLSSMYIGWCPMF</sequence>
<dbReference type="SUPFAM" id="SSF56112">
    <property type="entry name" value="Protein kinase-like (PK-like)"/>
    <property type="match status" value="1"/>
</dbReference>
<dbReference type="SMART" id="SM01343">
    <property type="entry name" value="FATC"/>
    <property type="match status" value="1"/>
</dbReference>
<name>U4LTC9_PYROM</name>
<feature type="compositionally biased region" description="Polar residues" evidence="14">
    <location>
        <begin position="1"/>
        <end position="16"/>
    </location>
</feature>
<feature type="domain" description="PI3K/PI4K catalytic" evidence="15">
    <location>
        <begin position="2172"/>
        <end position="2487"/>
    </location>
</feature>
<dbReference type="GO" id="GO:0004674">
    <property type="term" value="F:protein serine/threonine kinase activity"/>
    <property type="evidence" value="ECO:0007669"/>
    <property type="project" value="UniProtKB-KW"/>
</dbReference>
<comment type="similarity">
    <text evidence="2">Belongs to the PI3/PI4-kinase family. ATM subfamily.</text>
</comment>
<dbReference type="InterPro" id="IPR000403">
    <property type="entry name" value="PI3/4_kinase_cat_dom"/>
</dbReference>
<evidence type="ECO:0000256" key="14">
    <source>
        <dbReference type="SAM" id="MobiDB-lite"/>
    </source>
</evidence>
<comment type="subunit">
    <text evidence="3">Associates with DNA double-strand breaks.</text>
</comment>
<evidence type="ECO:0000259" key="15">
    <source>
        <dbReference type="PROSITE" id="PS50290"/>
    </source>
</evidence>
<evidence type="ECO:0000256" key="9">
    <source>
        <dbReference type="ARBA" id="ARBA00022777"/>
    </source>
</evidence>
<dbReference type="Gene3D" id="3.30.1010.10">
    <property type="entry name" value="Phosphatidylinositol 3-kinase Catalytic Subunit, Chain A, domain 4"/>
    <property type="match status" value="1"/>
</dbReference>
<feature type="domain" description="FATC" evidence="17">
    <location>
        <begin position="2488"/>
        <end position="2520"/>
    </location>
</feature>
<proteinExistence type="inferred from homology"/>
<dbReference type="Proteomes" id="UP000018144">
    <property type="component" value="Unassembled WGS sequence"/>
</dbReference>
<evidence type="ECO:0000256" key="8">
    <source>
        <dbReference type="ARBA" id="ARBA00022763"/>
    </source>
</evidence>
<dbReference type="Gene3D" id="1.10.1070.11">
    <property type="entry name" value="Phosphatidylinositol 3-/4-kinase, catalytic domain"/>
    <property type="match status" value="1"/>
</dbReference>
<evidence type="ECO:0000256" key="12">
    <source>
        <dbReference type="ARBA" id="ARBA00023242"/>
    </source>
</evidence>
<evidence type="ECO:0000256" key="13">
    <source>
        <dbReference type="ARBA" id="ARBA00025079"/>
    </source>
</evidence>
<dbReference type="InterPro" id="IPR016024">
    <property type="entry name" value="ARM-type_fold"/>
</dbReference>
<dbReference type="InterPro" id="IPR014009">
    <property type="entry name" value="PIK_FAT"/>
</dbReference>